<name>A0AAN9VYK8_9ORTH</name>
<keyword evidence="3" id="KW-1185">Reference proteome</keyword>
<gene>
    <name evidence="2" type="ORF">R5R35_012939</name>
</gene>
<dbReference type="Proteomes" id="UP001378592">
    <property type="component" value="Unassembled WGS sequence"/>
</dbReference>
<reference evidence="2 3" key="1">
    <citation type="submission" date="2024-03" db="EMBL/GenBank/DDBJ databases">
        <title>The genome assembly and annotation of the cricket Gryllus longicercus Weissman &amp; Gray.</title>
        <authorList>
            <person name="Szrajer S."/>
            <person name="Gray D."/>
            <person name="Ylla G."/>
        </authorList>
    </citation>
    <scope>NUCLEOTIDE SEQUENCE [LARGE SCALE GENOMIC DNA]</scope>
    <source>
        <strain evidence="2">DAG 2021-001</strain>
        <tissue evidence="2">Whole body minus gut</tissue>
    </source>
</reference>
<sequence>MQSYLLVAEDEGEEPVEVPIEEDDTLSFSSLAAQFPGISSLKYRNPESGLMRALRAVDGRLHPPEGGWGSSVYLCVFGLVNAEARSTTSRRVKAHVRVAEDESEEPIELPVEDDGTLALVTLVAWFPGAAGLRFRNRQTGFLRGVRLIDERLRAPDGGWGDCTYSCVFSKGRRPKCLYLIVTGLSLMTTEQQLRRYAILYCTPQS</sequence>
<accession>A0AAN9VYK8</accession>
<evidence type="ECO:0000313" key="2">
    <source>
        <dbReference type="EMBL" id="KAK7873925.1"/>
    </source>
</evidence>
<feature type="domain" description="TAR DNA-binding protein 43 N-terminal" evidence="1">
    <location>
        <begin position="4"/>
        <end position="77"/>
    </location>
</feature>
<dbReference type="InterPro" id="IPR041105">
    <property type="entry name" value="TDP-43_N"/>
</dbReference>
<protein>
    <recommendedName>
        <fullName evidence="1">TAR DNA-binding protein 43 N-terminal domain-containing protein</fullName>
    </recommendedName>
</protein>
<evidence type="ECO:0000259" key="1">
    <source>
        <dbReference type="Pfam" id="PF18694"/>
    </source>
</evidence>
<dbReference type="CDD" id="cd19609">
    <property type="entry name" value="NTD_TDP-43"/>
    <property type="match status" value="2"/>
</dbReference>
<dbReference type="EMBL" id="JAZDUA010000007">
    <property type="protein sequence ID" value="KAK7873925.1"/>
    <property type="molecule type" value="Genomic_DNA"/>
</dbReference>
<comment type="caution">
    <text evidence="2">The sequence shown here is derived from an EMBL/GenBank/DDBJ whole genome shotgun (WGS) entry which is preliminary data.</text>
</comment>
<proteinExistence type="predicted"/>
<dbReference type="Pfam" id="PF18694">
    <property type="entry name" value="TDP-43_N"/>
    <property type="match status" value="2"/>
</dbReference>
<organism evidence="2 3">
    <name type="scientific">Gryllus longicercus</name>
    <dbReference type="NCBI Taxonomy" id="2509291"/>
    <lineage>
        <taxon>Eukaryota</taxon>
        <taxon>Metazoa</taxon>
        <taxon>Ecdysozoa</taxon>
        <taxon>Arthropoda</taxon>
        <taxon>Hexapoda</taxon>
        <taxon>Insecta</taxon>
        <taxon>Pterygota</taxon>
        <taxon>Neoptera</taxon>
        <taxon>Polyneoptera</taxon>
        <taxon>Orthoptera</taxon>
        <taxon>Ensifera</taxon>
        <taxon>Gryllidea</taxon>
        <taxon>Grylloidea</taxon>
        <taxon>Gryllidae</taxon>
        <taxon>Gryllinae</taxon>
        <taxon>Gryllus</taxon>
    </lineage>
</organism>
<feature type="domain" description="TAR DNA-binding protein 43 N-terminal" evidence="1">
    <location>
        <begin position="96"/>
        <end position="168"/>
    </location>
</feature>
<evidence type="ECO:0000313" key="3">
    <source>
        <dbReference type="Proteomes" id="UP001378592"/>
    </source>
</evidence>
<dbReference type="AlphaFoldDB" id="A0AAN9VYK8"/>